<evidence type="ECO:0000313" key="3">
    <source>
        <dbReference type="Proteomes" id="UP001642409"/>
    </source>
</evidence>
<sequence length="448" mass="50916">MYPALSETKLVLLEQEYYMLSFIVSDVQYPRLFFVEQHFASPLEKNDIPQTTSSIGQNISQHSHRAFAVIQIPPFGHPFMKYCQHGPFTHIMAGFELLSSSPPFVHVQQITLAPVKLTELEQQPFVFASIAPQNENNSAVPLASEYQAVHLHFYVEISIYAPTQQVQTFDTFQAAYGHTHEEPDLYAYKVEHTQVGTEEIFLIAVIGEGHTQELEIFVDPKGQQQQFAETFTYALLVVQTHILFITYVSPFGQTQADPDTVAYYTVHTHTPNCRDYPDMTLHKQILFITLEFAGHSVHELLEKQQKQFPLQMHVFEVLSATELTGHVKQARTPEMLLVQYELELQTQELLETVELAPQAVQVLFEEVQKLFPEQAQVVYPASGTELAGQIWQTRVFPKIFNVKASELHLQALDTMSELVGQVQVVDTSVAYVGQMQAEPDTYAFALVH</sequence>
<keyword evidence="3" id="KW-1185">Reference proteome</keyword>
<evidence type="ECO:0000313" key="1">
    <source>
        <dbReference type="EMBL" id="CAI9975503.1"/>
    </source>
</evidence>
<evidence type="ECO:0000313" key="2">
    <source>
        <dbReference type="EMBL" id="CAL5986690.1"/>
    </source>
</evidence>
<name>A0AA86RIN5_9EUKA</name>
<dbReference type="EMBL" id="CATOUU010001169">
    <property type="protein sequence ID" value="CAI9975503.1"/>
    <property type="molecule type" value="Genomic_DNA"/>
</dbReference>
<comment type="caution">
    <text evidence="1">The sequence shown here is derived from an EMBL/GenBank/DDBJ whole genome shotgun (WGS) entry which is preliminary data.</text>
</comment>
<gene>
    <name evidence="1" type="ORF">HINF_LOCUS63148</name>
    <name evidence="2" type="ORF">HINF_LOCUS9533</name>
</gene>
<reference evidence="1" key="1">
    <citation type="submission" date="2023-06" db="EMBL/GenBank/DDBJ databases">
        <authorList>
            <person name="Kurt Z."/>
        </authorList>
    </citation>
    <scope>NUCLEOTIDE SEQUENCE</scope>
</reference>
<dbReference type="AlphaFoldDB" id="A0AA86RIN5"/>
<dbReference type="EMBL" id="CAXDID020000020">
    <property type="protein sequence ID" value="CAL5986690.1"/>
    <property type="molecule type" value="Genomic_DNA"/>
</dbReference>
<proteinExistence type="predicted"/>
<dbReference type="Proteomes" id="UP001642409">
    <property type="component" value="Unassembled WGS sequence"/>
</dbReference>
<organism evidence="1">
    <name type="scientific">Hexamita inflata</name>
    <dbReference type="NCBI Taxonomy" id="28002"/>
    <lineage>
        <taxon>Eukaryota</taxon>
        <taxon>Metamonada</taxon>
        <taxon>Diplomonadida</taxon>
        <taxon>Hexamitidae</taxon>
        <taxon>Hexamitinae</taxon>
        <taxon>Hexamita</taxon>
    </lineage>
</organism>
<accession>A0AA86RIN5</accession>
<protein>
    <submittedName>
        <fullName evidence="2">Hypothetical_protein</fullName>
    </submittedName>
</protein>
<reference evidence="2 3" key="2">
    <citation type="submission" date="2024-07" db="EMBL/GenBank/DDBJ databases">
        <authorList>
            <person name="Akdeniz Z."/>
        </authorList>
    </citation>
    <scope>NUCLEOTIDE SEQUENCE [LARGE SCALE GENOMIC DNA]</scope>
</reference>